<dbReference type="SUPFAM" id="SSF75005">
    <property type="entry name" value="Arabinanase/levansucrase/invertase"/>
    <property type="match status" value="1"/>
</dbReference>
<dbReference type="InterPro" id="IPR051795">
    <property type="entry name" value="Glycosyl_Hydrlase_43"/>
</dbReference>
<evidence type="ECO:0000256" key="4">
    <source>
        <dbReference type="RuleBase" id="RU361187"/>
    </source>
</evidence>
<evidence type="ECO:0000313" key="7">
    <source>
        <dbReference type="Proteomes" id="UP001597492"/>
    </source>
</evidence>
<accession>A0ABW5V3S2</accession>
<dbReference type="InterPro" id="IPR013320">
    <property type="entry name" value="ConA-like_dom_sf"/>
</dbReference>
<dbReference type="InterPro" id="IPR023296">
    <property type="entry name" value="Glyco_hydro_beta-prop_sf"/>
</dbReference>
<evidence type="ECO:0000256" key="3">
    <source>
        <dbReference type="ARBA" id="ARBA00023295"/>
    </source>
</evidence>
<comment type="similarity">
    <text evidence="1 4">Belongs to the glycosyl hydrolase 43 family.</text>
</comment>
<keyword evidence="7" id="KW-1185">Reference proteome</keyword>
<feature type="domain" description="Beta-xylosidase C-terminal Concanavalin A-like" evidence="5">
    <location>
        <begin position="307"/>
        <end position="476"/>
    </location>
</feature>
<dbReference type="EMBL" id="JBHUNE010000009">
    <property type="protein sequence ID" value="MFD2759250.1"/>
    <property type="molecule type" value="Genomic_DNA"/>
</dbReference>
<sequence length="491" mass="53539">MKFPNPLLPGFHPDPSIVRVDDDYYLVTSTMEYLPGFPIYRGRGDLFEWEHIGNVADRPGQLDLDGTPTGGGGWAPTIRHRDGTFYVVVTDRWGRGTLLFTAADPAGPWSDGIVLDLDNAIDPDITWTDDGTCLLTYAVLPFGGGEEGIFQAALDPESGALLEAPRRLWSGTGMMLPEAPHLYRRNGWWYLVIAEGGTARGHSVSVARSRRPDGAFEPAPHNPILTARSSDQPVQNVGHADFVETQDGDWFAVVLGSRIRGMMPGFSALGRETYATSIAWHDDWPHLAQIELAPQPEAVQRWTPDPSGLGPEWLGVRRLPTEFTEVVDGRLLVHADGASLDDPTPTFVGRRERHLTSRTTACLDVSRGEGGLVLRFREGAWCEIGVHDERLVATVSAAGLRQQWLAESPVTDVVHLTIRTRRPRGNPFNTLAPDFIDLAVEVDGEPEVVATIDGRLLSAEFAASMSGRIIGVAATSGVIGVDWIDTDGDDS</sequence>
<dbReference type="Proteomes" id="UP001597492">
    <property type="component" value="Unassembled WGS sequence"/>
</dbReference>
<evidence type="ECO:0000313" key="6">
    <source>
        <dbReference type="EMBL" id="MFD2759250.1"/>
    </source>
</evidence>
<dbReference type="SUPFAM" id="SSF49899">
    <property type="entry name" value="Concanavalin A-like lectins/glucanases"/>
    <property type="match status" value="1"/>
</dbReference>
<evidence type="ECO:0000256" key="1">
    <source>
        <dbReference type="ARBA" id="ARBA00009865"/>
    </source>
</evidence>
<dbReference type="RefSeq" id="WP_019618764.1">
    <property type="nucleotide sequence ID" value="NZ_JBHUNE010000009.1"/>
</dbReference>
<protein>
    <submittedName>
        <fullName evidence="6">Family 43 glycosylhydrolase</fullName>
    </submittedName>
</protein>
<proteinExistence type="inferred from homology"/>
<dbReference type="PANTHER" id="PTHR42812:SF12">
    <property type="entry name" value="BETA-XYLOSIDASE-RELATED"/>
    <property type="match status" value="1"/>
</dbReference>
<dbReference type="CDD" id="cd18617">
    <property type="entry name" value="GH43_XynB-like"/>
    <property type="match status" value="1"/>
</dbReference>
<dbReference type="InterPro" id="IPR041542">
    <property type="entry name" value="GH43_C2"/>
</dbReference>
<comment type="caution">
    <text evidence="6">The sequence shown here is derived from an EMBL/GenBank/DDBJ whole genome shotgun (WGS) entry which is preliminary data.</text>
</comment>
<dbReference type="Gene3D" id="2.115.10.20">
    <property type="entry name" value="Glycosyl hydrolase domain, family 43"/>
    <property type="match status" value="1"/>
</dbReference>
<dbReference type="Pfam" id="PF04616">
    <property type="entry name" value="Glyco_hydro_43"/>
    <property type="match status" value="1"/>
</dbReference>
<dbReference type="PANTHER" id="PTHR42812">
    <property type="entry name" value="BETA-XYLOSIDASE"/>
    <property type="match status" value="1"/>
</dbReference>
<evidence type="ECO:0000256" key="2">
    <source>
        <dbReference type="ARBA" id="ARBA00022801"/>
    </source>
</evidence>
<organism evidence="6 7">
    <name type="scientific">Gulosibacter faecalis</name>
    <dbReference type="NCBI Taxonomy" id="272240"/>
    <lineage>
        <taxon>Bacteria</taxon>
        <taxon>Bacillati</taxon>
        <taxon>Actinomycetota</taxon>
        <taxon>Actinomycetes</taxon>
        <taxon>Micrococcales</taxon>
        <taxon>Microbacteriaceae</taxon>
        <taxon>Gulosibacter</taxon>
    </lineage>
</organism>
<gene>
    <name evidence="6" type="ORF">ACFSW7_12770</name>
</gene>
<evidence type="ECO:0000259" key="5">
    <source>
        <dbReference type="Pfam" id="PF17851"/>
    </source>
</evidence>
<dbReference type="Gene3D" id="2.60.120.200">
    <property type="match status" value="1"/>
</dbReference>
<name>A0ABW5V3S2_9MICO</name>
<reference evidence="7" key="1">
    <citation type="journal article" date="2019" name="Int. J. Syst. Evol. Microbiol.">
        <title>The Global Catalogue of Microorganisms (GCM) 10K type strain sequencing project: providing services to taxonomists for standard genome sequencing and annotation.</title>
        <authorList>
            <consortium name="The Broad Institute Genomics Platform"/>
            <consortium name="The Broad Institute Genome Sequencing Center for Infectious Disease"/>
            <person name="Wu L."/>
            <person name="Ma J."/>
        </authorList>
    </citation>
    <scope>NUCLEOTIDE SEQUENCE [LARGE SCALE GENOMIC DNA]</scope>
    <source>
        <strain evidence="7">TISTR 1514</strain>
    </source>
</reference>
<dbReference type="InterPro" id="IPR006710">
    <property type="entry name" value="Glyco_hydro_43"/>
</dbReference>
<dbReference type="Pfam" id="PF17851">
    <property type="entry name" value="GH43_C2"/>
    <property type="match status" value="1"/>
</dbReference>
<keyword evidence="3 4" id="KW-0326">Glycosidase</keyword>
<keyword evidence="2 4" id="KW-0378">Hydrolase</keyword>